<keyword evidence="3" id="KW-0540">Nuclease</keyword>
<keyword evidence="12" id="KW-1185">Reference proteome</keyword>
<dbReference type="InterPro" id="IPR036691">
    <property type="entry name" value="Endo/exonu/phosph_ase_sf"/>
</dbReference>
<keyword evidence="4" id="KW-0479">Metal-binding</keyword>
<dbReference type="GO" id="GO:0004518">
    <property type="term" value="F:nuclease activity"/>
    <property type="evidence" value="ECO:0007669"/>
    <property type="project" value="UniProtKB-KW"/>
</dbReference>
<evidence type="ECO:0000256" key="4">
    <source>
        <dbReference type="ARBA" id="ARBA00022723"/>
    </source>
</evidence>
<evidence type="ECO:0000313" key="11">
    <source>
        <dbReference type="EMBL" id="MVN89044.1"/>
    </source>
</evidence>
<evidence type="ECO:0000256" key="5">
    <source>
        <dbReference type="ARBA" id="ARBA00022763"/>
    </source>
</evidence>
<evidence type="ECO:0000256" key="7">
    <source>
        <dbReference type="ARBA" id="ARBA00022842"/>
    </source>
</evidence>
<dbReference type="InterPro" id="IPR005135">
    <property type="entry name" value="Endo/exonuclease/phosphatase"/>
</dbReference>
<evidence type="ECO:0000256" key="3">
    <source>
        <dbReference type="ARBA" id="ARBA00022722"/>
    </source>
</evidence>
<dbReference type="InterPro" id="IPR051547">
    <property type="entry name" value="TDP2-like"/>
</dbReference>
<dbReference type="GO" id="GO:0046872">
    <property type="term" value="F:metal ion binding"/>
    <property type="evidence" value="ECO:0007669"/>
    <property type="project" value="UniProtKB-KW"/>
</dbReference>
<dbReference type="Proteomes" id="UP000483286">
    <property type="component" value="Unassembled WGS sequence"/>
</dbReference>
<keyword evidence="6" id="KW-0378">Hydrolase</keyword>
<evidence type="ECO:0000259" key="10">
    <source>
        <dbReference type="Pfam" id="PF03372"/>
    </source>
</evidence>
<evidence type="ECO:0000256" key="8">
    <source>
        <dbReference type="ARBA" id="ARBA00023204"/>
    </source>
</evidence>
<dbReference type="Pfam" id="PF03372">
    <property type="entry name" value="Exo_endo_phos"/>
    <property type="match status" value="1"/>
</dbReference>
<keyword evidence="8" id="KW-0234">DNA repair</keyword>
<dbReference type="SUPFAM" id="SSF56219">
    <property type="entry name" value="DNase I-like"/>
    <property type="match status" value="1"/>
</dbReference>
<evidence type="ECO:0000256" key="1">
    <source>
        <dbReference type="ARBA" id="ARBA00001936"/>
    </source>
</evidence>
<comment type="cofactor">
    <cofactor evidence="1">
        <name>Mn(2+)</name>
        <dbReference type="ChEBI" id="CHEBI:29035"/>
    </cofactor>
</comment>
<accession>A0A7C9MTL1</accession>
<dbReference type="EMBL" id="WQLB01000041">
    <property type="protein sequence ID" value="MVN89044.1"/>
    <property type="molecule type" value="Genomic_DNA"/>
</dbReference>
<evidence type="ECO:0000313" key="12">
    <source>
        <dbReference type="Proteomes" id="UP000483286"/>
    </source>
</evidence>
<comment type="cofactor">
    <cofactor evidence="2">
        <name>Mg(2+)</name>
        <dbReference type="ChEBI" id="CHEBI:18420"/>
    </cofactor>
</comment>
<reference evidence="11 12" key="1">
    <citation type="submission" date="2019-12" db="EMBL/GenBank/DDBJ databases">
        <title>Deinococcus sp. HMF7620 Genome sequencing and assembly.</title>
        <authorList>
            <person name="Kang H."/>
            <person name="Kim H."/>
            <person name="Joh K."/>
        </authorList>
    </citation>
    <scope>NUCLEOTIDE SEQUENCE [LARGE SCALE GENOMIC DNA]</scope>
    <source>
        <strain evidence="11 12">HMF7620</strain>
    </source>
</reference>
<evidence type="ECO:0000256" key="6">
    <source>
        <dbReference type="ARBA" id="ARBA00022801"/>
    </source>
</evidence>
<feature type="domain" description="Endonuclease/exonuclease/phosphatase" evidence="10">
    <location>
        <begin position="86"/>
        <end position="295"/>
    </location>
</feature>
<sequence length="307" mass="33728">MLAWVYLILVVLVWGLGEALGERTVPTLLLAYAPPVVWALPAPLVIGWALWRRRGRRAALAATVLALWGAGLLHWSPQQSGALRVVTYNVLRGDRVSPGQLGQALRSLNADVILLQESNFGGADFRAALEQALPGYHAEHAAEVSTLTRLPILAAQRLPLPGNRREVLVTRLRWQGQPLTVVNAHLGTVQVVDALAGDWAYLQRTRNNREAQVARLEALAAQTEGRVLLGGDLNTPPRGRVWRRLRVAYGPDAHDLAGRGPGWSFPALRVRIDHLLTDDLTPTTSRVLPWTFSDHRPLLAEFAGPPR</sequence>
<organism evidence="11 12">
    <name type="scientific">Deinococcus arboris</name>
    <dbReference type="NCBI Taxonomy" id="2682977"/>
    <lineage>
        <taxon>Bacteria</taxon>
        <taxon>Thermotogati</taxon>
        <taxon>Deinococcota</taxon>
        <taxon>Deinococci</taxon>
        <taxon>Deinococcales</taxon>
        <taxon>Deinococcaceae</taxon>
        <taxon>Deinococcus</taxon>
    </lineage>
</organism>
<proteinExistence type="predicted"/>
<keyword evidence="7" id="KW-0460">Magnesium</keyword>
<protein>
    <recommendedName>
        <fullName evidence="10">Endonuclease/exonuclease/phosphatase domain-containing protein</fullName>
    </recommendedName>
</protein>
<keyword evidence="9" id="KW-0472">Membrane</keyword>
<feature type="transmembrane region" description="Helical" evidence="9">
    <location>
        <begin position="58"/>
        <end position="75"/>
    </location>
</feature>
<dbReference type="GO" id="GO:0006281">
    <property type="term" value="P:DNA repair"/>
    <property type="evidence" value="ECO:0007669"/>
    <property type="project" value="UniProtKB-KW"/>
</dbReference>
<comment type="caution">
    <text evidence="11">The sequence shown here is derived from an EMBL/GenBank/DDBJ whole genome shotgun (WGS) entry which is preliminary data.</text>
</comment>
<keyword evidence="9" id="KW-0812">Transmembrane</keyword>
<dbReference type="RefSeq" id="WP_157461306.1">
    <property type="nucleotide sequence ID" value="NZ_WQLB01000041.1"/>
</dbReference>
<keyword evidence="5" id="KW-0227">DNA damage</keyword>
<name>A0A7C9MTL1_9DEIO</name>
<feature type="transmembrane region" description="Helical" evidence="9">
    <location>
        <begin position="31"/>
        <end position="51"/>
    </location>
</feature>
<gene>
    <name evidence="11" type="ORF">GO986_20090</name>
</gene>
<dbReference type="PANTHER" id="PTHR15822:SF4">
    <property type="entry name" value="TYROSYL-DNA PHOSPHODIESTERASE 2"/>
    <property type="match status" value="1"/>
</dbReference>
<dbReference type="AlphaFoldDB" id="A0A7C9MTL1"/>
<evidence type="ECO:0000256" key="9">
    <source>
        <dbReference type="SAM" id="Phobius"/>
    </source>
</evidence>
<dbReference type="Gene3D" id="3.60.10.10">
    <property type="entry name" value="Endonuclease/exonuclease/phosphatase"/>
    <property type="match status" value="1"/>
</dbReference>
<evidence type="ECO:0000256" key="2">
    <source>
        <dbReference type="ARBA" id="ARBA00001946"/>
    </source>
</evidence>
<dbReference type="PANTHER" id="PTHR15822">
    <property type="entry name" value="TRAF AND TNF RECEPTOR-ASSOCIATED PROTEIN"/>
    <property type="match status" value="1"/>
</dbReference>
<keyword evidence="9" id="KW-1133">Transmembrane helix</keyword>
<dbReference type="GO" id="GO:0016787">
    <property type="term" value="F:hydrolase activity"/>
    <property type="evidence" value="ECO:0007669"/>
    <property type="project" value="UniProtKB-KW"/>
</dbReference>